<name>A0A9P8XQQ3_9PEZI</name>
<accession>A0A9P8XQQ3</accession>
<proteinExistence type="predicted"/>
<feature type="compositionally biased region" description="Acidic residues" evidence="1">
    <location>
        <begin position="18"/>
        <end position="30"/>
    </location>
</feature>
<evidence type="ECO:0000313" key="3">
    <source>
        <dbReference type="Proteomes" id="UP000756346"/>
    </source>
</evidence>
<evidence type="ECO:0000313" key="2">
    <source>
        <dbReference type="EMBL" id="KAH7012235.1"/>
    </source>
</evidence>
<dbReference type="AlphaFoldDB" id="A0A9P8XQQ3"/>
<organism evidence="2 3">
    <name type="scientific">Microdochium trichocladiopsis</name>
    <dbReference type="NCBI Taxonomy" id="1682393"/>
    <lineage>
        <taxon>Eukaryota</taxon>
        <taxon>Fungi</taxon>
        <taxon>Dikarya</taxon>
        <taxon>Ascomycota</taxon>
        <taxon>Pezizomycotina</taxon>
        <taxon>Sordariomycetes</taxon>
        <taxon>Xylariomycetidae</taxon>
        <taxon>Xylariales</taxon>
        <taxon>Microdochiaceae</taxon>
        <taxon>Microdochium</taxon>
    </lineage>
</organism>
<dbReference type="GeneID" id="70187147"/>
<gene>
    <name evidence="2" type="ORF">B0I36DRAFT_356314</name>
</gene>
<dbReference type="EMBL" id="JAGTJQ010000015">
    <property type="protein sequence ID" value="KAH7012235.1"/>
    <property type="molecule type" value="Genomic_DNA"/>
</dbReference>
<feature type="compositionally biased region" description="Basic and acidic residues" evidence="1">
    <location>
        <begin position="1"/>
        <end position="14"/>
    </location>
</feature>
<feature type="region of interest" description="Disordered" evidence="1">
    <location>
        <begin position="1"/>
        <end position="46"/>
    </location>
</feature>
<sequence length="126" mass="14500">MPDISRHSILETRGQDNTYEEATPEEYFDAEDYRSETPDCTTKPLDTNDHITPFLRALLQEDWSNVYGVAQYAEDVPQALQRANEFEEGDLLQELEAFVKDWTSKGVLQPIEGLDFHNADAYKRLA</sequence>
<evidence type="ECO:0000256" key="1">
    <source>
        <dbReference type="SAM" id="MobiDB-lite"/>
    </source>
</evidence>
<reference evidence="2" key="1">
    <citation type="journal article" date="2021" name="Nat. Commun.">
        <title>Genetic determinants of endophytism in the Arabidopsis root mycobiome.</title>
        <authorList>
            <person name="Mesny F."/>
            <person name="Miyauchi S."/>
            <person name="Thiergart T."/>
            <person name="Pickel B."/>
            <person name="Atanasova L."/>
            <person name="Karlsson M."/>
            <person name="Huettel B."/>
            <person name="Barry K.W."/>
            <person name="Haridas S."/>
            <person name="Chen C."/>
            <person name="Bauer D."/>
            <person name="Andreopoulos W."/>
            <person name="Pangilinan J."/>
            <person name="LaButti K."/>
            <person name="Riley R."/>
            <person name="Lipzen A."/>
            <person name="Clum A."/>
            <person name="Drula E."/>
            <person name="Henrissat B."/>
            <person name="Kohler A."/>
            <person name="Grigoriev I.V."/>
            <person name="Martin F.M."/>
            <person name="Hacquard S."/>
        </authorList>
    </citation>
    <scope>NUCLEOTIDE SEQUENCE</scope>
    <source>
        <strain evidence="2">MPI-CAGE-CH-0230</strain>
    </source>
</reference>
<protein>
    <submittedName>
        <fullName evidence="2">Uncharacterized protein</fullName>
    </submittedName>
</protein>
<dbReference type="RefSeq" id="XP_046004611.1">
    <property type="nucleotide sequence ID" value="XM_046157601.1"/>
</dbReference>
<comment type="caution">
    <text evidence="2">The sequence shown here is derived from an EMBL/GenBank/DDBJ whole genome shotgun (WGS) entry which is preliminary data.</text>
</comment>
<dbReference type="Proteomes" id="UP000756346">
    <property type="component" value="Unassembled WGS sequence"/>
</dbReference>
<keyword evidence="3" id="KW-1185">Reference proteome</keyword>